<dbReference type="EMBL" id="JAHESD010000090">
    <property type="protein sequence ID" value="MBT1706211.1"/>
    <property type="molecule type" value="Genomic_DNA"/>
</dbReference>
<keyword evidence="1" id="KW-1133">Transmembrane helix</keyword>
<keyword evidence="1" id="KW-0472">Membrane</keyword>
<keyword evidence="1" id="KW-0812">Transmembrane</keyword>
<reference evidence="2 3" key="1">
    <citation type="submission" date="2021-05" db="EMBL/GenBank/DDBJ databases">
        <title>A Polyphasic approach of four new species of the genus Ohtaekwangia: Ohtaekwangia histidinii sp. nov., Ohtaekwangia cretensis sp. nov., Ohtaekwangia indiensis sp. nov., Ohtaekwangia reichenbachii sp. nov. from diverse environment.</title>
        <authorList>
            <person name="Octaviana S."/>
        </authorList>
    </citation>
    <scope>NUCLEOTIDE SEQUENCE [LARGE SCALE GENOMIC DNA]</scope>
    <source>
        <strain evidence="2 3">PWU20</strain>
    </source>
</reference>
<feature type="transmembrane region" description="Helical" evidence="1">
    <location>
        <begin position="70"/>
        <end position="90"/>
    </location>
</feature>
<dbReference type="RefSeq" id="WP_254157320.1">
    <property type="nucleotide sequence ID" value="NZ_JAHESD010000090.1"/>
</dbReference>
<dbReference type="Proteomes" id="UP000772618">
    <property type="component" value="Unassembled WGS sequence"/>
</dbReference>
<protein>
    <submittedName>
        <fullName evidence="2">Uncharacterized protein</fullName>
    </submittedName>
</protein>
<sequence>MELDALKKTLNTLADQTSGEVFSKDVSKTIALPSVGNITRMKRNLLLDFCTIMAGMIYLVIFYALRYRGALWICALFFIIASIAVSVFFFRKRKLLNDMQHASLRTTHFFGKQLTALRKYVSWYILGGTLFLPVSTLLIFLLANFCQPVLLENKNTILYWLSSGASWWFSIAALAMLTAGANFFCKWYAFKLYGRHIERLNCLLKEMNEK</sequence>
<organism evidence="2 3">
    <name type="scientific">Chryseosolibacter indicus</name>
    <dbReference type="NCBI Taxonomy" id="2782351"/>
    <lineage>
        <taxon>Bacteria</taxon>
        <taxon>Pseudomonadati</taxon>
        <taxon>Bacteroidota</taxon>
        <taxon>Cytophagia</taxon>
        <taxon>Cytophagales</taxon>
        <taxon>Chryseotaleaceae</taxon>
        <taxon>Chryseosolibacter</taxon>
    </lineage>
</organism>
<evidence type="ECO:0000313" key="2">
    <source>
        <dbReference type="EMBL" id="MBT1706211.1"/>
    </source>
</evidence>
<evidence type="ECO:0000256" key="1">
    <source>
        <dbReference type="SAM" id="Phobius"/>
    </source>
</evidence>
<name>A0ABS5VY96_9BACT</name>
<evidence type="ECO:0000313" key="3">
    <source>
        <dbReference type="Proteomes" id="UP000772618"/>
    </source>
</evidence>
<feature type="transmembrane region" description="Helical" evidence="1">
    <location>
        <begin position="121"/>
        <end position="145"/>
    </location>
</feature>
<accession>A0ABS5VY96</accession>
<comment type="caution">
    <text evidence="2">The sequence shown here is derived from an EMBL/GenBank/DDBJ whole genome shotgun (WGS) entry which is preliminary data.</text>
</comment>
<proteinExistence type="predicted"/>
<feature type="transmembrane region" description="Helical" evidence="1">
    <location>
        <begin position="45"/>
        <end position="64"/>
    </location>
</feature>
<gene>
    <name evidence="2" type="ORF">KK060_23185</name>
</gene>
<keyword evidence="3" id="KW-1185">Reference proteome</keyword>
<feature type="transmembrane region" description="Helical" evidence="1">
    <location>
        <begin position="165"/>
        <end position="185"/>
    </location>
</feature>